<feature type="compositionally biased region" description="Polar residues" evidence="1">
    <location>
        <begin position="449"/>
        <end position="463"/>
    </location>
</feature>
<dbReference type="SMART" id="SM00506">
    <property type="entry name" value="A1pp"/>
    <property type="match status" value="1"/>
</dbReference>
<reference evidence="3" key="1">
    <citation type="submission" date="2021-02" db="EMBL/GenBank/DDBJ databases">
        <authorList>
            <person name="Nowell W R."/>
        </authorList>
    </citation>
    <scope>NUCLEOTIDE SEQUENCE</scope>
</reference>
<feature type="domain" description="Macro" evidence="2">
    <location>
        <begin position="1"/>
        <end position="76"/>
    </location>
</feature>
<accession>A0A820BFN3</accession>
<dbReference type="SUPFAM" id="SSF52949">
    <property type="entry name" value="Macro domain-like"/>
    <property type="match status" value="2"/>
</dbReference>
<evidence type="ECO:0000259" key="2">
    <source>
        <dbReference type="PROSITE" id="PS51154"/>
    </source>
</evidence>
<dbReference type="PROSITE" id="PS51154">
    <property type="entry name" value="MACRO"/>
    <property type="match status" value="2"/>
</dbReference>
<dbReference type="Gene3D" id="3.40.220.10">
    <property type="entry name" value="Leucine Aminopeptidase, subunit E, domain 1"/>
    <property type="match status" value="2"/>
</dbReference>
<feature type="compositionally biased region" description="Basic and acidic residues" evidence="1">
    <location>
        <begin position="100"/>
        <end position="117"/>
    </location>
</feature>
<dbReference type="PANTHER" id="PTHR11106">
    <property type="entry name" value="GANGLIOSIDE INDUCED DIFFERENTIATION ASSOCIATED PROTEIN 2-RELATED"/>
    <property type="match status" value="1"/>
</dbReference>
<name>A0A820BFN3_9BILA</name>
<evidence type="ECO:0000256" key="1">
    <source>
        <dbReference type="SAM" id="MobiDB-lite"/>
    </source>
</evidence>
<feature type="compositionally biased region" description="Basic and acidic residues" evidence="1">
    <location>
        <begin position="434"/>
        <end position="448"/>
    </location>
</feature>
<feature type="non-terminal residue" evidence="3">
    <location>
        <position position="1"/>
    </location>
</feature>
<feature type="compositionally biased region" description="Basic and acidic residues" evidence="1">
    <location>
        <begin position="338"/>
        <end position="365"/>
    </location>
</feature>
<comment type="caution">
    <text evidence="3">The sequence shown here is derived from an EMBL/GenBank/DDBJ whole genome shotgun (WGS) entry which is preliminary data.</text>
</comment>
<evidence type="ECO:0000313" key="3">
    <source>
        <dbReference type="EMBL" id="CAF4191896.1"/>
    </source>
</evidence>
<gene>
    <name evidence="3" type="ORF">OKA104_LOCUS40480</name>
</gene>
<evidence type="ECO:0000313" key="4">
    <source>
        <dbReference type="Proteomes" id="UP000663881"/>
    </source>
</evidence>
<dbReference type="InterPro" id="IPR002589">
    <property type="entry name" value="Macro_dom"/>
</dbReference>
<dbReference type="AlphaFoldDB" id="A0A820BFN3"/>
<dbReference type="PANTHER" id="PTHR11106:SF27">
    <property type="entry name" value="MACRO DOMAIN-CONTAINING PROTEIN"/>
    <property type="match status" value="1"/>
</dbReference>
<dbReference type="Proteomes" id="UP000663881">
    <property type="component" value="Unassembled WGS sequence"/>
</dbReference>
<feature type="compositionally biased region" description="Polar residues" evidence="1">
    <location>
        <begin position="383"/>
        <end position="402"/>
    </location>
</feature>
<dbReference type="Pfam" id="PF01661">
    <property type="entry name" value="Macro"/>
    <property type="match status" value="1"/>
</dbReference>
<proteinExistence type="predicted"/>
<feature type="region of interest" description="Disordered" evidence="1">
    <location>
        <begin position="427"/>
        <end position="476"/>
    </location>
</feature>
<feature type="compositionally biased region" description="Basic and acidic residues" evidence="1">
    <location>
        <begin position="372"/>
        <end position="381"/>
    </location>
</feature>
<feature type="compositionally biased region" description="Polar residues" evidence="1">
    <location>
        <begin position="118"/>
        <end position="147"/>
    </location>
</feature>
<feature type="region of interest" description="Disordered" evidence="1">
    <location>
        <begin position="94"/>
        <end position="154"/>
    </location>
</feature>
<dbReference type="InterPro" id="IPR043472">
    <property type="entry name" value="Macro_dom-like"/>
</dbReference>
<dbReference type="EMBL" id="CAJOAY010008731">
    <property type="protein sequence ID" value="CAF4191896.1"/>
    <property type="molecule type" value="Genomic_DNA"/>
</dbReference>
<feature type="domain" description="Macro" evidence="2">
    <location>
        <begin position="152"/>
        <end position="348"/>
    </location>
</feature>
<feature type="region of interest" description="Disordered" evidence="1">
    <location>
        <begin position="314"/>
        <end position="412"/>
    </location>
</feature>
<organism evidence="3 4">
    <name type="scientific">Adineta steineri</name>
    <dbReference type="NCBI Taxonomy" id="433720"/>
    <lineage>
        <taxon>Eukaryota</taxon>
        <taxon>Metazoa</taxon>
        <taxon>Spiralia</taxon>
        <taxon>Gnathifera</taxon>
        <taxon>Rotifera</taxon>
        <taxon>Eurotatoria</taxon>
        <taxon>Bdelloidea</taxon>
        <taxon>Adinetida</taxon>
        <taxon>Adinetidae</taxon>
        <taxon>Adineta</taxon>
    </lineage>
</organism>
<protein>
    <recommendedName>
        <fullName evidence="2">Macro domain-containing protein</fullName>
    </recommendedName>
</protein>
<sequence length="476" mass="52997">TACLNLAVEQYFRTIAFPTIGCGVIGFEAIAAARSVYQALDSFGQSKNKTKLNEIRIVIYDKDVWHDFTTTFIELSQQKNAKIKLIDISTRNSHVSEMPSRNDAKQTSHNNETHNFDGESNNNQHDPARSSTSNLNPDSPVYQPTNKNQRRIPRHYRINENRTELIIFQGDILTTKVDAIVNAANEPMLGGGGVDGVIHTAAGDELRKACKAHKEIYRDVRLPTGHSRILLSYGLSKTTYYIINTAGPCYDDTIPEKCRDDLRSCYKTSLALANLYDLETIAYTAISCGIFGYPIDEGADVALSTVDREAGSMPDELGFISQDDPDIVTASTSSQSTDKTKDATQKSNRKDERIVTDQSDDRRIIDASTPNNKDKVHKPSDAKSPNRQSSHSPEQFHNQTATKNKDNDSTSRQGDTITAVFFYNFSLTPTNNNRETKIESNNSQRHDQSQQPTAPPKNTNKSKVNGVWGRGKPKQN</sequence>